<dbReference type="EMBL" id="BAABJM010000002">
    <property type="protein sequence ID" value="GAA5054888.1"/>
    <property type="molecule type" value="Genomic_DNA"/>
</dbReference>
<gene>
    <name evidence="1" type="ORF">GCM10023318_30320</name>
</gene>
<reference evidence="2" key="1">
    <citation type="journal article" date="2019" name="Int. J. Syst. Evol. Microbiol.">
        <title>The Global Catalogue of Microorganisms (GCM) 10K type strain sequencing project: providing services to taxonomists for standard genome sequencing and annotation.</title>
        <authorList>
            <consortium name="The Broad Institute Genomics Platform"/>
            <consortium name="The Broad Institute Genome Sequencing Center for Infectious Disease"/>
            <person name="Wu L."/>
            <person name="Ma J."/>
        </authorList>
    </citation>
    <scope>NUCLEOTIDE SEQUENCE [LARGE SCALE GENOMIC DNA]</scope>
    <source>
        <strain evidence="2">JCM 18298</strain>
    </source>
</reference>
<accession>A0ABP9KAN4</accession>
<dbReference type="Gene3D" id="2.30.110.10">
    <property type="entry name" value="Electron Transport, Fmn-binding Protein, Chain A"/>
    <property type="match status" value="1"/>
</dbReference>
<dbReference type="Pfam" id="PF04075">
    <property type="entry name" value="F420H2_quin_red"/>
    <property type="match status" value="1"/>
</dbReference>
<evidence type="ECO:0000313" key="1">
    <source>
        <dbReference type="EMBL" id="GAA5054888.1"/>
    </source>
</evidence>
<organism evidence="1 2">
    <name type="scientific">Nocardia callitridis</name>
    <dbReference type="NCBI Taxonomy" id="648753"/>
    <lineage>
        <taxon>Bacteria</taxon>
        <taxon>Bacillati</taxon>
        <taxon>Actinomycetota</taxon>
        <taxon>Actinomycetes</taxon>
        <taxon>Mycobacteriales</taxon>
        <taxon>Nocardiaceae</taxon>
        <taxon>Nocardia</taxon>
    </lineage>
</organism>
<proteinExistence type="predicted"/>
<evidence type="ECO:0000313" key="2">
    <source>
        <dbReference type="Proteomes" id="UP001500603"/>
    </source>
</evidence>
<dbReference type="InterPro" id="IPR004378">
    <property type="entry name" value="F420H2_quin_Rdtase"/>
</dbReference>
<dbReference type="InterPro" id="IPR012349">
    <property type="entry name" value="Split_barrel_FMN-bd"/>
</dbReference>
<comment type="caution">
    <text evidence="1">The sequence shown here is derived from an EMBL/GenBank/DDBJ whole genome shotgun (WGS) entry which is preliminary data.</text>
</comment>
<dbReference type="Proteomes" id="UP001500603">
    <property type="component" value="Unassembled WGS sequence"/>
</dbReference>
<protein>
    <recommendedName>
        <fullName evidence="3">Nitroreductase family deazaflavin-dependent oxidoreductase</fullName>
    </recommendedName>
</protein>
<dbReference type="NCBIfam" id="TIGR00026">
    <property type="entry name" value="hi_GC_TIGR00026"/>
    <property type="match status" value="1"/>
</dbReference>
<evidence type="ECO:0008006" key="3">
    <source>
        <dbReference type="Google" id="ProtNLM"/>
    </source>
</evidence>
<keyword evidence="2" id="KW-1185">Reference proteome</keyword>
<name>A0ABP9KAN4_9NOCA</name>
<sequence length="168" mass="18421">MRSTCKGKRLLAGGGNCCRRRRRPAEVRNIDSMAIAPGTWPRPVLRAIRLSNKYLLNPIMGSRGGKKNSYAAVIRHTGRKSGTQYSTPVGADRVQGGFLIPLAYGTDADWLRNVLTAGCARLSVEGETFDVTAPEVIDAHAASPLLPPKRQRTFERLGIPHYLRVKLA</sequence>